<evidence type="ECO:0000313" key="10">
    <source>
        <dbReference type="EMBL" id="KAJ8386806.1"/>
    </source>
</evidence>
<feature type="compositionally biased region" description="Basic and acidic residues" evidence="9">
    <location>
        <begin position="550"/>
        <end position="560"/>
    </location>
</feature>
<feature type="region of interest" description="Disordered" evidence="9">
    <location>
        <begin position="220"/>
        <end position="256"/>
    </location>
</feature>
<dbReference type="EC" id="2.1.1.67" evidence="4"/>
<dbReference type="GO" id="GO:0032259">
    <property type="term" value="P:methylation"/>
    <property type="evidence" value="ECO:0007669"/>
    <property type="project" value="UniProtKB-KW"/>
</dbReference>
<evidence type="ECO:0000256" key="5">
    <source>
        <dbReference type="ARBA" id="ARBA00022490"/>
    </source>
</evidence>
<dbReference type="AlphaFoldDB" id="A0AAD7RM35"/>
<sequence>MSPCYVEVHLILLSSSKLADMGHSVVGVEISEKAIKQFFEEQNLSYSEESVPKIQKAKLFESSDGTISLYQCDVLKFSSTIAGQFGGIWDRASLVAINPCDRQRYSTLIMSLMDKDCRYLLDTLQYNPELYEGPPFCVSDEDVKNLYGKTCDIQLLYSADALPDRQRAWGLDYLIEKVHLLTPKSDDASPSHGRWVWNEENKEIEFLSFGTSADIKEKKKKSKLGISQEPATKRPERLAQSPAVAGKARARSPTDRTAVGEAQLNAYKSSQRDESGCVTIEDVKQATLILLKQKESSPIPLGFLHVLRRQELDEFLSSLLLYLACYFEKAALEKQTTPHMMEQSLREQQEMAEASVKVELSLKQVAIHYSTLLLELTLPMLSAGKGKTSSKDREVFEYLYRFLCYAAWVTFGRKDLANIEEEVGRLLYSTTFNPACKLRAEEERAKKEGEAEAKEPACPPVSKRKCPRRLDLTKVLTQRTPLMEALLPPTAQAAPHLFKGITPTKERSLVFCNRDVVLDQLTDRLKAFRFGILGKPLSQFSGATLIPQGEENKDEEKEGGNLESFPASAGKQSSPSRTNTAISRATTEGGYSDTE</sequence>
<evidence type="ECO:0000256" key="8">
    <source>
        <dbReference type="ARBA" id="ARBA00022691"/>
    </source>
</evidence>
<dbReference type="Pfam" id="PF05724">
    <property type="entry name" value="TPMT"/>
    <property type="match status" value="1"/>
</dbReference>
<dbReference type="PANTHER" id="PTHR21055:SF3">
    <property type="entry name" value="PROTEIN PHOSPHATASE 1 REGULATORY SUBUNIT 36"/>
    <property type="match status" value="1"/>
</dbReference>
<keyword evidence="5" id="KW-0963">Cytoplasm</keyword>
<feature type="region of interest" description="Disordered" evidence="9">
    <location>
        <begin position="544"/>
        <end position="595"/>
    </location>
</feature>
<accession>A0AAD7RM35</accession>
<dbReference type="PANTHER" id="PTHR21055">
    <property type="entry name" value="PROTEIN PHOSPHATASE 1 REGULATORY SUBUNIT 36"/>
    <property type="match status" value="1"/>
</dbReference>
<evidence type="ECO:0000313" key="11">
    <source>
        <dbReference type="Proteomes" id="UP001221898"/>
    </source>
</evidence>
<comment type="caution">
    <text evidence="10">The sequence shown here is derived from an EMBL/GenBank/DDBJ whole genome shotgun (WGS) entry which is preliminary data.</text>
</comment>
<keyword evidence="7" id="KW-0808">Transferase</keyword>
<organism evidence="10 11">
    <name type="scientific">Aldrovandia affinis</name>
    <dbReference type="NCBI Taxonomy" id="143900"/>
    <lineage>
        <taxon>Eukaryota</taxon>
        <taxon>Metazoa</taxon>
        <taxon>Chordata</taxon>
        <taxon>Craniata</taxon>
        <taxon>Vertebrata</taxon>
        <taxon>Euteleostomi</taxon>
        <taxon>Actinopterygii</taxon>
        <taxon>Neopterygii</taxon>
        <taxon>Teleostei</taxon>
        <taxon>Notacanthiformes</taxon>
        <taxon>Halosauridae</taxon>
        <taxon>Aldrovandia</taxon>
    </lineage>
</organism>
<dbReference type="Pfam" id="PF14895">
    <property type="entry name" value="PPPI_inhib"/>
    <property type="match status" value="1"/>
</dbReference>
<dbReference type="Gene3D" id="3.40.50.150">
    <property type="entry name" value="Vaccinia Virus protein VP39"/>
    <property type="match status" value="1"/>
</dbReference>
<evidence type="ECO:0000256" key="7">
    <source>
        <dbReference type="ARBA" id="ARBA00022679"/>
    </source>
</evidence>
<evidence type="ECO:0000256" key="3">
    <source>
        <dbReference type="ARBA" id="ARBA00008145"/>
    </source>
</evidence>
<comment type="catalytic activity">
    <reaction evidence="1">
        <text>S-adenosyl-L-methionine + a thiopurine = S-adenosyl-L-homocysteine + a thiopurine S-methylether.</text>
        <dbReference type="EC" id="2.1.1.67"/>
    </reaction>
</comment>
<evidence type="ECO:0000256" key="4">
    <source>
        <dbReference type="ARBA" id="ARBA00011905"/>
    </source>
</evidence>
<keyword evidence="11" id="KW-1185">Reference proteome</keyword>
<dbReference type="InterPro" id="IPR029063">
    <property type="entry name" value="SAM-dependent_MTases_sf"/>
</dbReference>
<dbReference type="GO" id="GO:0008119">
    <property type="term" value="F:thiopurine S-methyltransferase activity"/>
    <property type="evidence" value="ECO:0007669"/>
    <property type="project" value="UniProtKB-EC"/>
</dbReference>
<keyword evidence="8" id="KW-0949">S-adenosyl-L-methionine</keyword>
<comment type="similarity">
    <text evidence="3">Belongs to the class I-like SAM-binding methyltransferase superfamily. TPMT family.</text>
</comment>
<dbReference type="GO" id="GO:0019902">
    <property type="term" value="F:phosphatase binding"/>
    <property type="evidence" value="ECO:0007669"/>
    <property type="project" value="InterPro"/>
</dbReference>
<comment type="subcellular location">
    <subcellularLocation>
        <location evidence="2">Cytoplasm</location>
    </subcellularLocation>
</comment>
<dbReference type="Proteomes" id="UP001221898">
    <property type="component" value="Unassembled WGS sequence"/>
</dbReference>
<evidence type="ECO:0000256" key="1">
    <source>
        <dbReference type="ARBA" id="ARBA00000903"/>
    </source>
</evidence>
<dbReference type="GO" id="GO:0005737">
    <property type="term" value="C:cytoplasm"/>
    <property type="evidence" value="ECO:0007669"/>
    <property type="project" value="UniProtKB-SubCell"/>
</dbReference>
<feature type="compositionally biased region" description="Polar residues" evidence="9">
    <location>
        <begin position="570"/>
        <end position="586"/>
    </location>
</feature>
<evidence type="ECO:0000256" key="2">
    <source>
        <dbReference type="ARBA" id="ARBA00004496"/>
    </source>
</evidence>
<gene>
    <name evidence="10" type="ORF">AAFF_G00166010</name>
</gene>
<dbReference type="PROSITE" id="PS51585">
    <property type="entry name" value="SAM_MT_TPMT"/>
    <property type="match status" value="1"/>
</dbReference>
<reference evidence="10" key="1">
    <citation type="journal article" date="2023" name="Science">
        <title>Genome structures resolve the early diversification of teleost fishes.</title>
        <authorList>
            <person name="Parey E."/>
            <person name="Louis A."/>
            <person name="Montfort J."/>
            <person name="Bouchez O."/>
            <person name="Roques C."/>
            <person name="Iampietro C."/>
            <person name="Lluch J."/>
            <person name="Castinel A."/>
            <person name="Donnadieu C."/>
            <person name="Desvignes T."/>
            <person name="Floi Bucao C."/>
            <person name="Jouanno E."/>
            <person name="Wen M."/>
            <person name="Mejri S."/>
            <person name="Dirks R."/>
            <person name="Jansen H."/>
            <person name="Henkel C."/>
            <person name="Chen W.J."/>
            <person name="Zahm M."/>
            <person name="Cabau C."/>
            <person name="Klopp C."/>
            <person name="Thompson A.W."/>
            <person name="Robinson-Rechavi M."/>
            <person name="Braasch I."/>
            <person name="Lecointre G."/>
            <person name="Bobe J."/>
            <person name="Postlethwait J.H."/>
            <person name="Berthelot C."/>
            <person name="Roest Crollius H."/>
            <person name="Guiguen Y."/>
        </authorList>
    </citation>
    <scope>NUCLEOTIDE SEQUENCE</scope>
    <source>
        <strain evidence="10">NC1722</strain>
    </source>
</reference>
<keyword evidence="6" id="KW-0489">Methyltransferase</keyword>
<evidence type="ECO:0000256" key="9">
    <source>
        <dbReference type="SAM" id="MobiDB-lite"/>
    </source>
</evidence>
<dbReference type="EMBL" id="JAINUG010000222">
    <property type="protein sequence ID" value="KAJ8386806.1"/>
    <property type="molecule type" value="Genomic_DNA"/>
</dbReference>
<name>A0AAD7RM35_9TELE</name>
<dbReference type="InterPro" id="IPR026142">
    <property type="entry name" value="Pro_pase_1_reg_su_36"/>
</dbReference>
<proteinExistence type="inferred from homology"/>
<dbReference type="FunFam" id="3.40.50.150:FF:000101">
    <property type="entry name" value="Thiopurine S-methyltransferase"/>
    <property type="match status" value="1"/>
</dbReference>
<dbReference type="InterPro" id="IPR008854">
    <property type="entry name" value="TPMT"/>
</dbReference>
<evidence type="ECO:0000256" key="6">
    <source>
        <dbReference type="ARBA" id="ARBA00022603"/>
    </source>
</evidence>
<dbReference type="SUPFAM" id="SSF53335">
    <property type="entry name" value="S-adenosyl-L-methionine-dependent methyltransferases"/>
    <property type="match status" value="1"/>
</dbReference>
<protein>
    <recommendedName>
        <fullName evidence="4">thiopurine S-methyltransferase</fullName>
        <ecNumber evidence="4">2.1.1.67</ecNumber>
    </recommendedName>
</protein>